<dbReference type="RefSeq" id="WP_008471365.1">
    <property type="nucleotide sequence ID" value="NZ_AYZP01000019.1"/>
</dbReference>
<keyword evidence="2" id="KW-1185">Reference proteome</keyword>
<proteinExistence type="predicted"/>
<dbReference type="AlphaFoldDB" id="I7L6Y8"/>
<organism evidence="1 2">
    <name type="scientific">Lactobacillus hominis DSM 23910 = CRBIP 24.179</name>
    <dbReference type="NCBI Taxonomy" id="1423758"/>
    <lineage>
        <taxon>Bacteria</taxon>
        <taxon>Bacillati</taxon>
        <taxon>Bacillota</taxon>
        <taxon>Bacilli</taxon>
        <taxon>Lactobacillales</taxon>
        <taxon>Lactobacillaceae</taxon>
        <taxon>Lactobacillus</taxon>
    </lineage>
</organism>
<dbReference type="STRING" id="1423758.FC41_GL000786"/>
<accession>I7L6Y8</accession>
<dbReference type="EMBL" id="CAKE01000020">
    <property type="protein sequence ID" value="CCI82317.1"/>
    <property type="molecule type" value="Genomic_DNA"/>
</dbReference>
<dbReference type="OrthoDB" id="2306866at2"/>
<protein>
    <recommendedName>
        <fullName evidence="3">Phage head-tail adaptor</fullName>
    </recommendedName>
</protein>
<comment type="caution">
    <text evidence="1">The sequence shown here is derived from an EMBL/GenBank/DDBJ whole genome shotgun (WGS) entry which is preliminary data.</text>
</comment>
<dbReference type="Proteomes" id="UP000009320">
    <property type="component" value="Unassembled WGS sequence"/>
</dbReference>
<reference evidence="1 2" key="1">
    <citation type="submission" date="2012-06" db="EMBL/GenBank/DDBJ databases">
        <title>Draft Genome Sequence of Lactobacillus hominis Strain CRBIP 24.179T, isolated from human intestine.</title>
        <authorList>
            <person name="Cousin S."/>
            <person name="Ma L."/>
            <person name="Bizet C."/>
            <person name="Loux V."/>
            <person name="Bouchier C."/>
            <person name="Clermont D."/>
            <person name="Creno S."/>
        </authorList>
    </citation>
    <scope>NUCLEOTIDE SEQUENCE [LARGE SCALE GENOMIC DNA]</scope>
    <source>
        <strain evidence="2">CRBIP 24.179T</strain>
    </source>
</reference>
<evidence type="ECO:0000313" key="2">
    <source>
        <dbReference type="Proteomes" id="UP000009320"/>
    </source>
</evidence>
<dbReference type="InterPro" id="IPR008767">
    <property type="entry name" value="Phage_SPP1_head-tail_adaptor"/>
</dbReference>
<gene>
    <name evidence="1" type="ORF">BN55_04275</name>
</gene>
<sequence>MVKILNPSRLTKIIEFGYESDEPEYDQNDNPISSLSIVWKTTAIPWSLTTSQMIQAQGLNLTNQRVFAVRHRDDNFWSKISKAKYYGKTYEVTNINPDPTNSPTSYDLVTLKEASKHE</sequence>
<evidence type="ECO:0008006" key="3">
    <source>
        <dbReference type="Google" id="ProtNLM"/>
    </source>
</evidence>
<dbReference type="Pfam" id="PF05521">
    <property type="entry name" value="Phage_HCP"/>
    <property type="match status" value="1"/>
</dbReference>
<name>I7L6Y8_9LACO</name>
<evidence type="ECO:0000313" key="1">
    <source>
        <dbReference type="EMBL" id="CCI82317.1"/>
    </source>
</evidence>
<dbReference type="GeneID" id="82847533"/>